<evidence type="ECO:0000313" key="2">
    <source>
        <dbReference type="EMBL" id="CAD8100148.1"/>
    </source>
</evidence>
<sequence length="188" mass="23225">MTFHWANIPFQWTSYSLRYHNDMLWYIWSLIQMFPIFLMAFYQLYKHLTIPNYYYQINKHSFDQRIVQFFAIPIPIYYFIDLTISIIEGSFFEPCRFCLWYHHMISMIVVTTIIIRKEYEWQDTMIMATHTLLMKYPFIFVLNIIYVALVPLKEKWINRFLGKFFPFIYYSFIIALIYDCTNALPFLY</sequence>
<dbReference type="OMA" id="FHWANIP"/>
<gene>
    <name evidence="2" type="ORF">PPRIM_AZ9-3.1.T1110154</name>
</gene>
<proteinExistence type="predicted"/>
<feature type="transmembrane region" description="Helical" evidence="1">
    <location>
        <begin position="99"/>
        <end position="115"/>
    </location>
</feature>
<feature type="transmembrane region" description="Helical" evidence="1">
    <location>
        <begin position="25"/>
        <end position="45"/>
    </location>
</feature>
<evidence type="ECO:0000313" key="3">
    <source>
        <dbReference type="Proteomes" id="UP000688137"/>
    </source>
</evidence>
<feature type="transmembrane region" description="Helical" evidence="1">
    <location>
        <begin position="136"/>
        <end position="152"/>
    </location>
</feature>
<feature type="transmembrane region" description="Helical" evidence="1">
    <location>
        <begin position="164"/>
        <end position="187"/>
    </location>
</feature>
<keyword evidence="1" id="KW-0812">Transmembrane</keyword>
<protein>
    <submittedName>
        <fullName evidence="2">Uncharacterized protein</fullName>
    </submittedName>
</protein>
<reference evidence="2" key="1">
    <citation type="submission" date="2021-01" db="EMBL/GenBank/DDBJ databases">
        <authorList>
            <consortium name="Genoscope - CEA"/>
            <person name="William W."/>
        </authorList>
    </citation>
    <scope>NUCLEOTIDE SEQUENCE</scope>
</reference>
<dbReference type="EMBL" id="CAJJDM010000114">
    <property type="protein sequence ID" value="CAD8100148.1"/>
    <property type="molecule type" value="Genomic_DNA"/>
</dbReference>
<evidence type="ECO:0000256" key="1">
    <source>
        <dbReference type="SAM" id="Phobius"/>
    </source>
</evidence>
<keyword evidence="1" id="KW-1133">Transmembrane helix</keyword>
<dbReference type="AlphaFoldDB" id="A0A8S1PBR6"/>
<comment type="caution">
    <text evidence="2">The sequence shown here is derived from an EMBL/GenBank/DDBJ whole genome shotgun (WGS) entry which is preliminary data.</text>
</comment>
<feature type="transmembrane region" description="Helical" evidence="1">
    <location>
        <begin position="66"/>
        <end position="87"/>
    </location>
</feature>
<name>A0A8S1PBR6_PARPR</name>
<keyword evidence="1" id="KW-0472">Membrane</keyword>
<organism evidence="2 3">
    <name type="scientific">Paramecium primaurelia</name>
    <dbReference type="NCBI Taxonomy" id="5886"/>
    <lineage>
        <taxon>Eukaryota</taxon>
        <taxon>Sar</taxon>
        <taxon>Alveolata</taxon>
        <taxon>Ciliophora</taxon>
        <taxon>Intramacronucleata</taxon>
        <taxon>Oligohymenophorea</taxon>
        <taxon>Peniculida</taxon>
        <taxon>Parameciidae</taxon>
        <taxon>Paramecium</taxon>
    </lineage>
</organism>
<dbReference type="Proteomes" id="UP000688137">
    <property type="component" value="Unassembled WGS sequence"/>
</dbReference>
<accession>A0A8S1PBR6</accession>
<keyword evidence="3" id="KW-1185">Reference proteome</keyword>